<accession>A0ABY9QWY4</accession>
<evidence type="ECO:0000259" key="6">
    <source>
        <dbReference type="PROSITE" id="PS50045"/>
    </source>
</evidence>
<keyword evidence="8" id="KW-1185">Reference proteome</keyword>
<dbReference type="PROSITE" id="PS00688">
    <property type="entry name" value="SIGMA54_INTERACT_3"/>
    <property type="match status" value="1"/>
</dbReference>
<keyword evidence="3" id="KW-0805">Transcription regulation</keyword>
<keyword evidence="4" id="KW-0804">Transcription</keyword>
<dbReference type="CDD" id="cd00009">
    <property type="entry name" value="AAA"/>
    <property type="match status" value="1"/>
</dbReference>
<evidence type="ECO:0000313" key="8">
    <source>
        <dbReference type="Proteomes" id="UP001180616"/>
    </source>
</evidence>
<dbReference type="PROSITE" id="PS50045">
    <property type="entry name" value="SIGMA54_INTERACT_4"/>
    <property type="match status" value="1"/>
</dbReference>
<dbReference type="Pfam" id="PF00158">
    <property type="entry name" value="Sigma54_activat"/>
    <property type="match status" value="1"/>
</dbReference>
<dbReference type="RefSeq" id="WP_309540150.1">
    <property type="nucleotide sequence ID" value="NZ_CP133659.1"/>
</dbReference>
<dbReference type="Pfam" id="PF25601">
    <property type="entry name" value="AAA_lid_14"/>
    <property type="match status" value="1"/>
</dbReference>
<dbReference type="InterPro" id="IPR003593">
    <property type="entry name" value="AAA+_ATPase"/>
</dbReference>
<dbReference type="InterPro" id="IPR025944">
    <property type="entry name" value="Sigma_54_int_dom_CS"/>
</dbReference>
<dbReference type="PANTHER" id="PTHR32071">
    <property type="entry name" value="TRANSCRIPTIONAL REGULATORY PROTEIN"/>
    <property type="match status" value="1"/>
</dbReference>
<dbReference type="Gene3D" id="1.10.8.60">
    <property type="match status" value="1"/>
</dbReference>
<evidence type="ECO:0000256" key="5">
    <source>
        <dbReference type="SAM" id="MobiDB-lite"/>
    </source>
</evidence>
<dbReference type="InterPro" id="IPR058031">
    <property type="entry name" value="AAA_lid_NorR"/>
</dbReference>
<gene>
    <name evidence="7" type="ORF">KPS_002008</name>
</gene>
<dbReference type="Pfam" id="PF02954">
    <property type="entry name" value="HTH_8"/>
    <property type="match status" value="1"/>
</dbReference>
<keyword evidence="1" id="KW-0547">Nucleotide-binding</keyword>
<dbReference type="InterPro" id="IPR002078">
    <property type="entry name" value="Sigma_54_int"/>
</dbReference>
<dbReference type="InterPro" id="IPR025662">
    <property type="entry name" value="Sigma_54_int_dom_ATP-bd_1"/>
</dbReference>
<dbReference type="PRINTS" id="PR01590">
    <property type="entry name" value="HTHFIS"/>
</dbReference>
<dbReference type="SUPFAM" id="SSF52540">
    <property type="entry name" value="P-loop containing nucleoside triphosphate hydrolases"/>
    <property type="match status" value="1"/>
</dbReference>
<sequence length="388" mass="41632">MDGRNFPHTGNKLPGDGQDGPHFETLQNGTGFLLLSGDMLRLKQLAVQVASSDAPILIHGETGTGKELFARLIHDMSVRARKPFVAVNCGVHEGELFADKFFGHEQGAFTGAHRTSQGCFELAGDGTLFLDEVGEIPPANQADFLRVLEERKYRRIGGQRDIPFQARIIAASNRELPDMVREGRFRADLFFRLNVIPVSLPPLRARREEIVPLARHFLAHYAEKYHRHGLRFRPETEAGLSGYPWPGNVRELKNLVERLALLAPDGDIGPEHLPLELRSAVALGAAGLGGAGGYAGGGAPGGAPGGTGGGNGTGHGGGMPGGDLAIHAVHPAGMGEDLSLDVARREAEVRVILKAMRASGGNKGEAARLLGVSPRTLRYKFSEYGLRF</sequence>
<evidence type="ECO:0000256" key="4">
    <source>
        <dbReference type="ARBA" id="ARBA00023163"/>
    </source>
</evidence>
<evidence type="ECO:0000313" key="7">
    <source>
        <dbReference type="EMBL" id="WMW64030.1"/>
    </source>
</evidence>
<dbReference type="InterPro" id="IPR002197">
    <property type="entry name" value="HTH_Fis"/>
</dbReference>
<protein>
    <submittedName>
        <fullName evidence="7">Sigma-54 dependent transcriptional regulator</fullName>
    </submittedName>
</protein>
<feature type="domain" description="Sigma-54 factor interaction" evidence="6">
    <location>
        <begin position="32"/>
        <end position="261"/>
    </location>
</feature>
<dbReference type="InterPro" id="IPR009057">
    <property type="entry name" value="Homeodomain-like_sf"/>
</dbReference>
<name>A0ABY9QWY4_9BACT</name>
<dbReference type="Proteomes" id="UP001180616">
    <property type="component" value="Chromosome"/>
</dbReference>
<dbReference type="PROSITE" id="PS00675">
    <property type="entry name" value="SIGMA54_INTERACT_1"/>
    <property type="match status" value="1"/>
</dbReference>
<dbReference type="InterPro" id="IPR027417">
    <property type="entry name" value="P-loop_NTPase"/>
</dbReference>
<evidence type="ECO:0000256" key="2">
    <source>
        <dbReference type="ARBA" id="ARBA00022840"/>
    </source>
</evidence>
<dbReference type="Gene3D" id="1.10.10.60">
    <property type="entry name" value="Homeodomain-like"/>
    <property type="match status" value="1"/>
</dbReference>
<dbReference type="Gene3D" id="3.40.50.300">
    <property type="entry name" value="P-loop containing nucleotide triphosphate hydrolases"/>
    <property type="match status" value="1"/>
</dbReference>
<proteinExistence type="predicted"/>
<organism evidence="7 8">
    <name type="scientific">Nitratidesulfovibrio liaohensis</name>
    <dbReference type="NCBI Taxonomy" id="2604158"/>
    <lineage>
        <taxon>Bacteria</taxon>
        <taxon>Pseudomonadati</taxon>
        <taxon>Thermodesulfobacteriota</taxon>
        <taxon>Desulfovibrionia</taxon>
        <taxon>Desulfovibrionales</taxon>
        <taxon>Desulfovibrionaceae</taxon>
        <taxon>Nitratidesulfovibrio</taxon>
    </lineage>
</organism>
<dbReference type="SUPFAM" id="SSF46689">
    <property type="entry name" value="Homeodomain-like"/>
    <property type="match status" value="1"/>
</dbReference>
<evidence type="ECO:0000256" key="1">
    <source>
        <dbReference type="ARBA" id="ARBA00022741"/>
    </source>
</evidence>
<reference evidence="7" key="1">
    <citation type="submission" date="2023-09" db="EMBL/GenBank/DDBJ databases">
        <authorList>
            <consortium name="CW5 consortium"/>
            <person name="Lu C.-W."/>
        </authorList>
    </citation>
    <scope>NUCLEOTIDE SEQUENCE</scope>
    <source>
        <strain evidence="7">KPS</strain>
    </source>
</reference>
<keyword evidence="2" id="KW-0067">ATP-binding</keyword>
<feature type="region of interest" description="Disordered" evidence="5">
    <location>
        <begin position="1"/>
        <end position="22"/>
    </location>
</feature>
<dbReference type="SMART" id="SM00382">
    <property type="entry name" value="AAA"/>
    <property type="match status" value="1"/>
</dbReference>
<dbReference type="EMBL" id="CP133659">
    <property type="protein sequence ID" value="WMW64030.1"/>
    <property type="molecule type" value="Genomic_DNA"/>
</dbReference>
<evidence type="ECO:0000256" key="3">
    <source>
        <dbReference type="ARBA" id="ARBA00023015"/>
    </source>
</evidence>